<accession>W0SI60</accession>
<dbReference type="Gene3D" id="3.40.50.1970">
    <property type="match status" value="1"/>
</dbReference>
<dbReference type="Gene3D" id="1.20.1090.10">
    <property type="entry name" value="Dehydroquinate synthase-like - alpha domain"/>
    <property type="match status" value="1"/>
</dbReference>
<dbReference type="PANTHER" id="PTHR11496:SF104">
    <property type="entry name" value="3-DEOXY-ALPHA-D-MANNO-OCTULOSONATE 8-OXIDASE"/>
    <property type="match status" value="1"/>
</dbReference>
<dbReference type="GO" id="GO:0046872">
    <property type="term" value="F:metal ion binding"/>
    <property type="evidence" value="ECO:0007669"/>
    <property type="project" value="InterPro"/>
</dbReference>
<dbReference type="HOGENOM" id="CLU_773153_0_0_4"/>
<protein>
    <submittedName>
        <fullName evidence="4">Alcohol dehydrogenase, class IV</fullName>
    </submittedName>
</protein>
<dbReference type="InterPro" id="IPR056798">
    <property type="entry name" value="ADH_Fe_C"/>
</dbReference>
<evidence type="ECO:0000313" key="5">
    <source>
        <dbReference type="Proteomes" id="UP000031637"/>
    </source>
</evidence>
<keyword evidence="5" id="KW-1185">Reference proteome</keyword>
<dbReference type="CDD" id="cd08184">
    <property type="entry name" value="Fe-ADH_KdnB-like"/>
    <property type="match status" value="1"/>
</dbReference>
<evidence type="ECO:0000313" key="4">
    <source>
        <dbReference type="EMBL" id="BAO31149.1"/>
    </source>
</evidence>
<proteinExistence type="predicted"/>
<feature type="domain" description="Alcohol dehydrogenase iron-type/glycerol dehydrogenase GldA" evidence="2">
    <location>
        <begin position="74"/>
        <end position="191"/>
    </location>
</feature>
<dbReference type="GO" id="GO:0004022">
    <property type="term" value="F:alcohol dehydrogenase (NAD+) activity"/>
    <property type="evidence" value="ECO:0007669"/>
    <property type="project" value="TreeGrafter"/>
</dbReference>
<evidence type="ECO:0000256" key="1">
    <source>
        <dbReference type="ARBA" id="ARBA00023002"/>
    </source>
</evidence>
<dbReference type="EMBL" id="AP012547">
    <property type="protein sequence ID" value="BAO31149.1"/>
    <property type="molecule type" value="Genomic_DNA"/>
</dbReference>
<sequence length="373" mass="40593">MANILDSGVKLVRNVGRYNIGASSLGELHGLLARLRTEASQKGEPAYAIFLVDRYFKPDSTTGDRLAFRSGDALKFIDTTDEPTTDEIDSLVAALLQEGYTKPVAVVGMGGGITMDTAKAVSNLLTNGGKAAQYQGWDLVKLPGIFKVGIPTISGTGAEATRTCVMTNPASGLKLGMNSDFTVFDHVIMDPELTATVPRDQYFYTGMDAYIHCIEALAGSYRNAIGDAYSRETINLCRQVFLEDDMQTPANRERLMVASYLGGCAIATSYVGLVHPLSAGLSVVLGVHHCVGNCIVMRAMADYYPAAYDEFWQMAERQRVSVPEGICRNLDDATYKALYDASTMHQKPLTNALGENYKAILTLEKVTDLFRKM</sequence>
<dbReference type="SUPFAM" id="SSF56796">
    <property type="entry name" value="Dehydroquinate synthase-like"/>
    <property type="match status" value="1"/>
</dbReference>
<organism evidence="4 5">
    <name type="scientific">Sulfuritalea hydrogenivorans sk43H</name>
    <dbReference type="NCBI Taxonomy" id="1223802"/>
    <lineage>
        <taxon>Bacteria</taxon>
        <taxon>Pseudomonadati</taxon>
        <taxon>Pseudomonadota</taxon>
        <taxon>Betaproteobacteria</taxon>
        <taxon>Nitrosomonadales</taxon>
        <taxon>Sterolibacteriaceae</taxon>
        <taxon>Sulfuritalea</taxon>
    </lineage>
</organism>
<dbReference type="Pfam" id="PF25137">
    <property type="entry name" value="ADH_Fe_C"/>
    <property type="match status" value="1"/>
</dbReference>
<dbReference type="OrthoDB" id="9815791at2"/>
<evidence type="ECO:0000259" key="3">
    <source>
        <dbReference type="Pfam" id="PF25137"/>
    </source>
</evidence>
<dbReference type="InterPro" id="IPR039697">
    <property type="entry name" value="Alcohol_dehydrogenase_Fe"/>
</dbReference>
<dbReference type="PANTHER" id="PTHR11496">
    <property type="entry name" value="ALCOHOL DEHYDROGENASE"/>
    <property type="match status" value="1"/>
</dbReference>
<dbReference type="RefSeq" id="WP_084207472.1">
    <property type="nucleotide sequence ID" value="NZ_AP012547.1"/>
</dbReference>
<evidence type="ECO:0000259" key="2">
    <source>
        <dbReference type="Pfam" id="PF00465"/>
    </source>
</evidence>
<reference evidence="4 5" key="1">
    <citation type="journal article" date="2014" name="Syst. Appl. Microbiol.">
        <title>Complete genomes of freshwater sulfur oxidizers Sulfuricella denitrificans skB26 and Sulfuritalea hydrogenivorans sk43H: genetic insights into the sulfur oxidation pathway of betaproteobacteria.</title>
        <authorList>
            <person name="Watanabe T."/>
            <person name="Kojima H."/>
            <person name="Fukui M."/>
        </authorList>
    </citation>
    <scope>NUCLEOTIDE SEQUENCE [LARGE SCALE GENOMIC DNA]</scope>
    <source>
        <strain evidence="4">DSM22779</strain>
    </source>
</reference>
<feature type="domain" description="Fe-containing alcohol dehydrogenase-like C-terminal" evidence="3">
    <location>
        <begin position="204"/>
        <end position="306"/>
    </location>
</feature>
<dbReference type="Proteomes" id="UP000031637">
    <property type="component" value="Chromosome"/>
</dbReference>
<keyword evidence="1" id="KW-0560">Oxidoreductase</keyword>
<name>W0SI60_9PROT</name>
<dbReference type="Pfam" id="PF00465">
    <property type="entry name" value="Fe-ADH"/>
    <property type="match status" value="1"/>
</dbReference>
<dbReference type="InterPro" id="IPR001670">
    <property type="entry name" value="ADH_Fe/GldA"/>
</dbReference>
<dbReference type="KEGG" id="shd:SUTH_03379"/>
<gene>
    <name evidence="4" type="ORF">SUTH_03379</name>
</gene>
<dbReference type="STRING" id="1223802.SUTH_03379"/>
<dbReference type="AlphaFoldDB" id="W0SI60"/>